<dbReference type="OrthoDB" id="4553153at2"/>
<dbReference type="STRING" id="1210063.GCA_001612665_04702"/>
<keyword evidence="2" id="KW-1185">Reference proteome</keyword>
<sequence length="114" mass="12658">MAAPRKTSTATKVAGGDEGRFYEIQRELAAKRRGPYHLTADIAIQPLTRRQARLLAETDDEEDQLQILLGEAYEAVDDLFADRPIDEWVAFQNDLYAHFYGEGATELPGGSEGS</sequence>
<dbReference type="EMBL" id="SMFR01000001">
    <property type="protein sequence ID" value="TCK00562.1"/>
    <property type="molecule type" value="Genomic_DNA"/>
</dbReference>
<name>A0A4R1G933_9NOCA</name>
<dbReference type="RefSeq" id="WP_067455159.1">
    <property type="nucleotide sequence ID" value="NZ_SMFR01000001.1"/>
</dbReference>
<reference evidence="1 2" key="1">
    <citation type="submission" date="2019-03" db="EMBL/GenBank/DDBJ databases">
        <title>Genomic Encyclopedia of Type Strains, Phase IV (KMG-IV): sequencing the most valuable type-strain genomes for metagenomic binning, comparative biology and taxonomic classification.</title>
        <authorList>
            <person name="Goeker M."/>
        </authorList>
    </citation>
    <scope>NUCLEOTIDE SEQUENCE [LARGE SCALE GENOMIC DNA]</scope>
    <source>
        <strain evidence="1 2">DSM 44684</strain>
    </source>
</reference>
<protein>
    <recommendedName>
        <fullName evidence="3">Tail assembly chaperone</fullName>
    </recommendedName>
</protein>
<dbReference type="Proteomes" id="UP000294856">
    <property type="component" value="Unassembled WGS sequence"/>
</dbReference>
<accession>A0A4R1G933</accession>
<gene>
    <name evidence="1" type="ORF">DFR71_1568</name>
</gene>
<proteinExistence type="predicted"/>
<dbReference type="AlphaFoldDB" id="A0A4R1G933"/>
<evidence type="ECO:0008006" key="3">
    <source>
        <dbReference type="Google" id="ProtNLM"/>
    </source>
</evidence>
<evidence type="ECO:0000313" key="1">
    <source>
        <dbReference type="EMBL" id="TCK00562.1"/>
    </source>
</evidence>
<comment type="caution">
    <text evidence="1">The sequence shown here is derived from an EMBL/GenBank/DDBJ whole genome shotgun (WGS) entry which is preliminary data.</text>
</comment>
<organism evidence="1 2">
    <name type="scientific">Nocardia alba</name>
    <dbReference type="NCBI Taxonomy" id="225051"/>
    <lineage>
        <taxon>Bacteria</taxon>
        <taxon>Bacillati</taxon>
        <taxon>Actinomycetota</taxon>
        <taxon>Actinomycetes</taxon>
        <taxon>Mycobacteriales</taxon>
        <taxon>Nocardiaceae</taxon>
        <taxon>Nocardia</taxon>
    </lineage>
</organism>
<evidence type="ECO:0000313" key="2">
    <source>
        <dbReference type="Proteomes" id="UP000294856"/>
    </source>
</evidence>